<dbReference type="SUPFAM" id="SSF53092">
    <property type="entry name" value="Creatinase/prolidase N-terminal domain"/>
    <property type="match status" value="1"/>
</dbReference>
<reference evidence="3 4" key="1">
    <citation type="submission" date="2024-02" db="EMBL/GenBank/DDBJ databases">
        <title>Complete genome sequence of Pelagibacterium nitratireducens ZH15.</title>
        <authorList>
            <person name="Zhao L.H."/>
        </authorList>
    </citation>
    <scope>NUCLEOTIDE SEQUENCE [LARGE SCALE GENOMIC DNA]</scope>
    <source>
        <strain evidence="3 4">ZH15</strain>
    </source>
</reference>
<dbReference type="InterPro" id="IPR000994">
    <property type="entry name" value="Pept_M24"/>
</dbReference>
<dbReference type="InterPro" id="IPR050659">
    <property type="entry name" value="Peptidase_M24B"/>
</dbReference>
<dbReference type="RefSeq" id="WP_338608159.1">
    <property type="nucleotide sequence ID" value="NZ_CP146275.1"/>
</dbReference>
<dbReference type="PANTHER" id="PTHR46112:SF2">
    <property type="entry name" value="XAA-PRO AMINOPEPTIDASE P-RELATED"/>
    <property type="match status" value="1"/>
</dbReference>
<protein>
    <submittedName>
        <fullName evidence="3">Xaa-Pro peptidase family protein</fullName>
    </submittedName>
</protein>
<dbReference type="Proteomes" id="UP001369958">
    <property type="component" value="Chromosome"/>
</dbReference>
<keyword evidence="4" id="KW-1185">Reference proteome</keyword>
<evidence type="ECO:0000313" key="4">
    <source>
        <dbReference type="Proteomes" id="UP001369958"/>
    </source>
</evidence>
<dbReference type="PANTHER" id="PTHR46112">
    <property type="entry name" value="AMINOPEPTIDASE"/>
    <property type="match status" value="1"/>
</dbReference>
<dbReference type="Pfam" id="PF01321">
    <property type="entry name" value="Creatinase_N"/>
    <property type="match status" value="1"/>
</dbReference>
<organism evidence="3 4">
    <name type="scientific">Pelagibacterium nitratireducens</name>
    <dbReference type="NCBI Taxonomy" id="1046114"/>
    <lineage>
        <taxon>Bacteria</taxon>
        <taxon>Pseudomonadati</taxon>
        <taxon>Pseudomonadota</taxon>
        <taxon>Alphaproteobacteria</taxon>
        <taxon>Hyphomicrobiales</taxon>
        <taxon>Devosiaceae</taxon>
        <taxon>Pelagibacterium</taxon>
    </lineage>
</organism>
<dbReference type="EMBL" id="CP146275">
    <property type="protein sequence ID" value="WWT32737.1"/>
    <property type="molecule type" value="Genomic_DNA"/>
</dbReference>
<dbReference type="InterPro" id="IPR000587">
    <property type="entry name" value="Creatinase_N"/>
</dbReference>
<dbReference type="InterPro" id="IPR036005">
    <property type="entry name" value="Creatinase/aminopeptidase-like"/>
</dbReference>
<dbReference type="InterPro" id="IPR029149">
    <property type="entry name" value="Creatin/AminoP/Spt16_N"/>
</dbReference>
<name>A0ABZ2I6J7_9HYPH</name>
<dbReference type="SUPFAM" id="SSF55920">
    <property type="entry name" value="Creatinase/aminopeptidase"/>
    <property type="match status" value="1"/>
</dbReference>
<sequence>MTFHQVLGADFYAKVHADIRKRMAAADIDLLLLDSNDDVIYTTGFSHYTTERPVVFAITQDGAWLLIPELERAHAAHQNIAAEPIVYFEFPGIDKPFNVLGRAFPDMKGTVAYSHAISLARVSQIEAAFPNARACKPTSLIQQMRLIKYPEEIVLHREAARISDEMVKAGVNLIADAMASGDTLPSEIEIESFVSRHAMKIMHADHADLMLVQGLASGLVYSGARSAFPHGMPTGNPVKRGESIILSLGCRVGGRAAESERTLFIGEPTKEQEGHYAVAYEAQRMATAALIAGHTCASADNLALAYIRDSGMSEYLLHRVGHGMGVMFHEPPWVEAGDETILEPGMVTSSEPAIFVPGFAGYRIADTVLIAADGPDSMTKYPRAIDQVVIG</sequence>
<evidence type="ECO:0000313" key="3">
    <source>
        <dbReference type="EMBL" id="WWT32737.1"/>
    </source>
</evidence>
<dbReference type="Gene3D" id="3.40.350.10">
    <property type="entry name" value="Creatinase/prolidase N-terminal domain"/>
    <property type="match status" value="1"/>
</dbReference>
<accession>A0ABZ2I6J7</accession>
<evidence type="ECO:0000259" key="1">
    <source>
        <dbReference type="Pfam" id="PF00557"/>
    </source>
</evidence>
<feature type="domain" description="Creatinase N-terminal" evidence="2">
    <location>
        <begin position="18"/>
        <end position="147"/>
    </location>
</feature>
<dbReference type="Pfam" id="PF00557">
    <property type="entry name" value="Peptidase_M24"/>
    <property type="match status" value="1"/>
</dbReference>
<evidence type="ECO:0000259" key="2">
    <source>
        <dbReference type="Pfam" id="PF01321"/>
    </source>
</evidence>
<feature type="domain" description="Peptidase M24" evidence="1">
    <location>
        <begin position="156"/>
        <end position="370"/>
    </location>
</feature>
<proteinExistence type="predicted"/>
<dbReference type="Gene3D" id="3.90.230.10">
    <property type="entry name" value="Creatinase/methionine aminopeptidase superfamily"/>
    <property type="match status" value="1"/>
</dbReference>
<gene>
    <name evidence="3" type="ORF">V6617_17285</name>
</gene>